<name>A0A0K1E9A6_CHOCO</name>
<evidence type="ECO:0000313" key="3">
    <source>
        <dbReference type="Proteomes" id="UP000067626"/>
    </source>
</evidence>
<dbReference type="RefSeq" id="WP_050429825.1">
    <property type="nucleotide sequence ID" value="NZ_CP012159.1"/>
</dbReference>
<dbReference type="Proteomes" id="UP000067626">
    <property type="component" value="Chromosome"/>
</dbReference>
<keyword evidence="1" id="KW-1133">Transmembrane helix</keyword>
<reference evidence="2 3" key="1">
    <citation type="submission" date="2015-07" db="EMBL/GenBank/DDBJ databases">
        <title>Genome analysis of myxobacterium Chondromyces crocatus Cm c5 reveals a high potential for natural compound synthesis and the genetic basis for the loss of fruiting body formation.</title>
        <authorList>
            <person name="Zaburannyi N."/>
            <person name="Bunk B."/>
            <person name="Maier J."/>
            <person name="Overmann J."/>
            <person name="Mueller R."/>
        </authorList>
    </citation>
    <scope>NUCLEOTIDE SEQUENCE [LARGE SCALE GENOMIC DNA]</scope>
    <source>
        <strain evidence="2 3">Cm c5</strain>
    </source>
</reference>
<sequence length="107" mass="11918">MFTAWLSAFLFTQCVEMPIYARCARTGWGPAFGASALTHPIVWFVMPELLPGNYWVMVAVAEAFAVVAEAVYLRFGFRLERALLWSLLANGASFSIGLLSRHAFGWP</sequence>
<feature type="transmembrane region" description="Helical" evidence="1">
    <location>
        <begin position="82"/>
        <end position="104"/>
    </location>
</feature>
<evidence type="ECO:0000313" key="2">
    <source>
        <dbReference type="EMBL" id="AKT37455.1"/>
    </source>
</evidence>
<proteinExistence type="predicted"/>
<dbReference type="KEGG" id="ccro:CMC5_015960"/>
<dbReference type="OrthoDB" id="5523058at2"/>
<accession>A0A0K1E9A6</accession>
<organism evidence="2 3">
    <name type="scientific">Chondromyces crocatus</name>
    <dbReference type="NCBI Taxonomy" id="52"/>
    <lineage>
        <taxon>Bacteria</taxon>
        <taxon>Pseudomonadati</taxon>
        <taxon>Myxococcota</taxon>
        <taxon>Polyangia</taxon>
        <taxon>Polyangiales</taxon>
        <taxon>Polyangiaceae</taxon>
        <taxon>Chondromyces</taxon>
    </lineage>
</organism>
<dbReference type="STRING" id="52.CMC5_015960"/>
<feature type="transmembrane region" description="Helical" evidence="1">
    <location>
        <begin position="54"/>
        <end position="75"/>
    </location>
</feature>
<keyword evidence="1" id="KW-0472">Membrane</keyword>
<keyword evidence="1" id="KW-0812">Transmembrane</keyword>
<dbReference type="AlphaFoldDB" id="A0A0K1E9A6"/>
<evidence type="ECO:0000256" key="1">
    <source>
        <dbReference type="SAM" id="Phobius"/>
    </source>
</evidence>
<keyword evidence="3" id="KW-1185">Reference proteome</keyword>
<gene>
    <name evidence="2" type="ORF">CMC5_015960</name>
</gene>
<dbReference type="EMBL" id="CP012159">
    <property type="protein sequence ID" value="AKT37455.1"/>
    <property type="molecule type" value="Genomic_DNA"/>
</dbReference>
<protein>
    <submittedName>
        <fullName evidence="2">Uncharacterized protein</fullName>
    </submittedName>
</protein>